<name>A0ACD3A8E0_9AGAR</name>
<evidence type="ECO:0000313" key="2">
    <source>
        <dbReference type="Proteomes" id="UP000308600"/>
    </source>
</evidence>
<proteinExistence type="predicted"/>
<reference evidence="1 2" key="1">
    <citation type="journal article" date="2019" name="Nat. Ecol. Evol.">
        <title>Megaphylogeny resolves global patterns of mushroom evolution.</title>
        <authorList>
            <person name="Varga T."/>
            <person name="Krizsan K."/>
            <person name="Foldi C."/>
            <person name="Dima B."/>
            <person name="Sanchez-Garcia M."/>
            <person name="Sanchez-Ramirez S."/>
            <person name="Szollosi G.J."/>
            <person name="Szarkandi J.G."/>
            <person name="Papp V."/>
            <person name="Albert L."/>
            <person name="Andreopoulos W."/>
            <person name="Angelini C."/>
            <person name="Antonin V."/>
            <person name="Barry K.W."/>
            <person name="Bougher N.L."/>
            <person name="Buchanan P."/>
            <person name="Buyck B."/>
            <person name="Bense V."/>
            <person name="Catcheside P."/>
            <person name="Chovatia M."/>
            <person name="Cooper J."/>
            <person name="Damon W."/>
            <person name="Desjardin D."/>
            <person name="Finy P."/>
            <person name="Geml J."/>
            <person name="Haridas S."/>
            <person name="Hughes K."/>
            <person name="Justo A."/>
            <person name="Karasinski D."/>
            <person name="Kautmanova I."/>
            <person name="Kiss B."/>
            <person name="Kocsube S."/>
            <person name="Kotiranta H."/>
            <person name="LaButti K.M."/>
            <person name="Lechner B.E."/>
            <person name="Liimatainen K."/>
            <person name="Lipzen A."/>
            <person name="Lukacs Z."/>
            <person name="Mihaltcheva S."/>
            <person name="Morgado L.N."/>
            <person name="Niskanen T."/>
            <person name="Noordeloos M.E."/>
            <person name="Ohm R.A."/>
            <person name="Ortiz-Santana B."/>
            <person name="Ovrebo C."/>
            <person name="Racz N."/>
            <person name="Riley R."/>
            <person name="Savchenko A."/>
            <person name="Shiryaev A."/>
            <person name="Soop K."/>
            <person name="Spirin V."/>
            <person name="Szebenyi C."/>
            <person name="Tomsovsky M."/>
            <person name="Tulloss R.E."/>
            <person name="Uehling J."/>
            <person name="Grigoriev I.V."/>
            <person name="Vagvolgyi C."/>
            <person name="Papp T."/>
            <person name="Martin F.M."/>
            <person name="Miettinen O."/>
            <person name="Hibbett D.S."/>
            <person name="Nagy L.G."/>
        </authorList>
    </citation>
    <scope>NUCLEOTIDE SEQUENCE [LARGE SCALE GENOMIC DNA]</scope>
    <source>
        <strain evidence="1 2">NL-1719</strain>
    </source>
</reference>
<evidence type="ECO:0000313" key="1">
    <source>
        <dbReference type="EMBL" id="TFK61857.1"/>
    </source>
</evidence>
<dbReference type="EMBL" id="ML208624">
    <property type="protein sequence ID" value="TFK61857.1"/>
    <property type="molecule type" value="Genomic_DNA"/>
</dbReference>
<accession>A0ACD3A8E0</accession>
<sequence length="517" mass="59070">MAQSTTPALLVELLDTIFSYLDGHSDLVNLACTSHFFKSLICPRHIEYRTIRTTESLPHVWKHLANRLDLARNIREVRFRARTGDRARYPTSLVDSHPSSEDQAVADLEHAKNVAKALGNMDLLRVFEWAEDIRDPVVDKKYRVIVLDALSKVGATLEELRLLGHGAYERVIHEAEPQSTWAFPKLRHLDVQGDRRLQLPLHMVRFLQSSRITALSLTTRPGVLHEIAPNLCLPLLRELIITRIWVSTMQMGTTVPSDTSICKFIQRHPSIESLDWIYAGRGVINSWMLPNLKKLTSSIVFPLECDRAYKRAPVPLPTHGTTSLQPQKWRLESIDAQVPIPVFIELQCIDRSALQSFVVNRNDTISDTIKIGHLFPNIKSLSLHSWIWTEQPRVRGGAAGTSVPNEDTPIDFVKEWVDLLSHFPKIEWFKDPGVPRDFIREGGIRHRTEMMFTLARRCPGLKEISVGFGSILIRRERYEGAQEAGIGTTKWMDKLIWLEVWRHATGSKELWYSSKGQ</sequence>
<protein>
    <submittedName>
        <fullName evidence="1">Uncharacterized protein</fullName>
    </submittedName>
</protein>
<gene>
    <name evidence="1" type="ORF">BDN72DRAFT_849330</name>
</gene>
<organism evidence="1 2">
    <name type="scientific">Pluteus cervinus</name>
    <dbReference type="NCBI Taxonomy" id="181527"/>
    <lineage>
        <taxon>Eukaryota</taxon>
        <taxon>Fungi</taxon>
        <taxon>Dikarya</taxon>
        <taxon>Basidiomycota</taxon>
        <taxon>Agaricomycotina</taxon>
        <taxon>Agaricomycetes</taxon>
        <taxon>Agaricomycetidae</taxon>
        <taxon>Agaricales</taxon>
        <taxon>Pluteineae</taxon>
        <taxon>Pluteaceae</taxon>
        <taxon>Pluteus</taxon>
    </lineage>
</organism>
<dbReference type="Proteomes" id="UP000308600">
    <property type="component" value="Unassembled WGS sequence"/>
</dbReference>
<keyword evidence="2" id="KW-1185">Reference proteome</keyword>